<keyword evidence="2 6" id="KW-0808">Transferase</keyword>
<dbReference type="Proteomes" id="UP000283634">
    <property type="component" value="Unassembled WGS sequence"/>
</dbReference>
<dbReference type="InterPro" id="IPR049625">
    <property type="entry name" value="Glyco_transf_61_cat"/>
</dbReference>
<evidence type="ECO:0000256" key="1">
    <source>
        <dbReference type="ARBA" id="ARBA00022676"/>
    </source>
</evidence>
<evidence type="ECO:0000313" key="6">
    <source>
        <dbReference type="EMBL" id="RNF05153.1"/>
    </source>
</evidence>
<evidence type="ECO:0000256" key="3">
    <source>
        <dbReference type="ARBA" id="ARBA00023180"/>
    </source>
</evidence>
<dbReference type="PANTHER" id="PTHR20961">
    <property type="entry name" value="GLYCOSYLTRANSFERASE"/>
    <property type="match status" value="1"/>
</dbReference>
<dbReference type="OrthoDB" id="529273at2759"/>
<dbReference type="AlphaFoldDB" id="A0A3R7NN90"/>
<feature type="chain" id="PRO_5018575906" evidence="4">
    <location>
        <begin position="27"/>
        <end position="480"/>
    </location>
</feature>
<dbReference type="RefSeq" id="XP_029238515.1">
    <property type="nucleotide sequence ID" value="XM_029381631.1"/>
</dbReference>
<dbReference type="GO" id="GO:0016757">
    <property type="term" value="F:glycosyltransferase activity"/>
    <property type="evidence" value="ECO:0007669"/>
    <property type="project" value="UniProtKB-KW"/>
</dbReference>
<reference evidence="6 7" key="1">
    <citation type="journal article" date="2018" name="BMC Genomics">
        <title>Genomic comparison of Trypanosoma conorhini and Trypanosoma rangeli to Trypanosoma cruzi strains of high and low virulence.</title>
        <authorList>
            <person name="Bradwell K.R."/>
            <person name="Koparde V.N."/>
            <person name="Matveyev A.V."/>
            <person name="Serrano M.G."/>
            <person name="Alves J.M."/>
            <person name="Parikh H."/>
            <person name="Huang B."/>
            <person name="Lee V."/>
            <person name="Espinosa-Alvarez O."/>
            <person name="Ortiz P.A."/>
            <person name="Costa-Martins A.G."/>
            <person name="Teixeira M.M."/>
            <person name="Buck G.A."/>
        </authorList>
    </citation>
    <scope>NUCLEOTIDE SEQUENCE [LARGE SCALE GENOMIC DNA]</scope>
    <source>
        <strain evidence="6 7">AM80</strain>
    </source>
</reference>
<gene>
    <name evidence="6" type="ORF">TraAM80_04713</name>
</gene>
<name>A0A3R7NN90_TRYRA</name>
<dbReference type="InterPro" id="IPR007657">
    <property type="entry name" value="Glycosyltransferase_61"/>
</dbReference>
<proteinExistence type="predicted"/>
<comment type="caution">
    <text evidence="6">The sequence shown here is derived from an EMBL/GenBank/DDBJ whole genome shotgun (WGS) entry which is preliminary data.</text>
</comment>
<keyword evidence="3" id="KW-0325">Glycoprotein</keyword>
<dbReference type="OMA" id="WERFRWF"/>
<accession>A0A3R7NN90</accession>
<evidence type="ECO:0000256" key="2">
    <source>
        <dbReference type="ARBA" id="ARBA00022679"/>
    </source>
</evidence>
<evidence type="ECO:0000256" key="4">
    <source>
        <dbReference type="SAM" id="SignalP"/>
    </source>
</evidence>
<dbReference type="GeneID" id="40328646"/>
<sequence length="480" mass="54563">MKHPLHVAAALCHLIVFLFVIPHTVGESILQGEDVLLPYCASRPELRDVAEEADNPDAQPGGIGTVRTYKGCFQQRRDRFVVVTPRRTAPSPRLLPPCHRFLQRNETLRLNYLLSDICRMGHTTKDAPHLMTFLMDYLAPCSTLCRQVPQGKAVAEQLRVQLTVIYGNVCTSYPAPKLDEPFRRVIMRWFHALFRGDSPFIELMTLWGIDFVLPVHTSGNTTLHFNEVFYKTAMSSGGFFCPHDEVSLAAPTLAPAETGNSQYTMWIITRWERFRWFRTRAQASLFRRCLLHYYKIPPRPAAHNVLLLQRLRERRFNETVLRQKFLALLKPYGVTVSTQTFHSMSYNQQASFMRNSSIFIASHGAGMVNIMTMSPGSVVVELFPHGFRYAMYEELAGLLGLHYIAYESPEVFPPRCCRQRGGDSAAQLEPPLQGNPPKTTFGVRSCKECDIKILEEDMDTIIFDAWGIVSANGSLRSILM</sequence>
<evidence type="ECO:0000259" key="5">
    <source>
        <dbReference type="Pfam" id="PF04577"/>
    </source>
</evidence>
<keyword evidence="4" id="KW-0732">Signal</keyword>
<dbReference type="EMBL" id="MKGL01000142">
    <property type="protein sequence ID" value="RNF05153.1"/>
    <property type="molecule type" value="Genomic_DNA"/>
</dbReference>
<keyword evidence="7" id="KW-1185">Reference proteome</keyword>
<organism evidence="6 7">
    <name type="scientific">Trypanosoma rangeli</name>
    <dbReference type="NCBI Taxonomy" id="5698"/>
    <lineage>
        <taxon>Eukaryota</taxon>
        <taxon>Discoba</taxon>
        <taxon>Euglenozoa</taxon>
        <taxon>Kinetoplastea</taxon>
        <taxon>Metakinetoplastina</taxon>
        <taxon>Trypanosomatida</taxon>
        <taxon>Trypanosomatidae</taxon>
        <taxon>Trypanosoma</taxon>
        <taxon>Herpetosoma</taxon>
    </lineage>
</organism>
<dbReference type="Pfam" id="PF04577">
    <property type="entry name" value="Glyco_transf_61"/>
    <property type="match status" value="1"/>
</dbReference>
<keyword evidence="1 6" id="KW-0328">Glycosyltransferase</keyword>
<dbReference type="VEuPathDB" id="TriTrypDB:TRSC58_05811"/>
<protein>
    <submittedName>
        <fullName evidence="6">Glycosyltransferase</fullName>
        <ecNumber evidence="6">2.4.-.-</ecNumber>
    </submittedName>
</protein>
<evidence type="ECO:0000313" key="7">
    <source>
        <dbReference type="Proteomes" id="UP000283634"/>
    </source>
</evidence>
<feature type="domain" description="Glycosyltransferase 61 catalytic" evidence="5">
    <location>
        <begin position="298"/>
        <end position="380"/>
    </location>
</feature>
<feature type="signal peptide" evidence="4">
    <location>
        <begin position="1"/>
        <end position="26"/>
    </location>
</feature>
<dbReference type="EC" id="2.4.-.-" evidence="6"/>